<dbReference type="AlphaFoldDB" id="A0A9X0F8R0"/>
<dbReference type="Proteomes" id="UP000032407">
    <property type="component" value="Unassembled WGS sequence"/>
</dbReference>
<name>A0A9X0F8R0_BACTU</name>
<evidence type="ECO:0000313" key="2">
    <source>
        <dbReference type="Proteomes" id="UP000032407"/>
    </source>
</evidence>
<reference evidence="1 2" key="1">
    <citation type="journal article" date="2015" name="Sci. Rep.">
        <title>The expression and crystallization of Cry65Aa require two C-termini, revealing a novel evolutionary strategy of Bacillus thuringiensis Cry proteins.</title>
        <authorList>
            <person name="Peng D.H."/>
            <person name="Pang C.Y."/>
            <person name="Wu H."/>
            <person name="Huang Q."/>
            <person name="Zheng J.S."/>
            <person name="Sun M."/>
        </authorList>
    </citation>
    <scope>NUCLEOTIDE SEQUENCE [LARGE SCALE GENOMIC DNA]</scope>
    <source>
        <strain evidence="1 2">Sbt003</strain>
    </source>
</reference>
<evidence type="ECO:0000313" key="1">
    <source>
        <dbReference type="EMBL" id="KIU74008.1"/>
    </source>
</evidence>
<sequence length="33" mass="3847">MKECFWNGTSLKGEANDFNIVSWLIEEATRKTK</sequence>
<gene>
    <name evidence="1" type="ORF">C797_15317</name>
</gene>
<comment type="caution">
    <text evidence="1">The sequence shown here is derived from an EMBL/GenBank/DDBJ whole genome shotgun (WGS) entry which is preliminary data.</text>
</comment>
<protein>
    <submittedName>
        <fullName evidence="1">Uncharacterized protein</fullName>
    </submittedName>
</protein>
<proteinExistence type="predicted"/>
<dbReference type="EMBL" id="AMYJ01000017">
    <property type="protein sequence ID" value="KIU74008.1"/>
    <property type="molecule type" value="Genomic_DNA"/>
</dbReference>
<organism evidence="1 2">
    <name type="scientific">Bacillus thuringiensis Sbt003</name>
    <dbReference type="NCBI Taxonomy" id="1235825"/>
    <lineage>
        <taxon>Bacteria</taxon>
        <taxon>Bacillati</taxon>
        <taxon>Bacillota</taxon>
        <taxon>Bacilli</taxon>
        <taxon>Bacillales</taxon>
        <taxon>Bacillaceae</taxon>
        <taxon>Bacillus</taxon>
        <taxon>Bacillus cereus group</taxon>
    </lineage>
</organism>
<accession>A0A9X0F8R0</accession>